<evidence type="ECO:0000313" key="2">
    <source>
        <dbReference type="EMBL" id="KAF2679460.1"/>
    </source>
</evidence>
<evidence type="ECO:0000256" key="1">
    <source>
        <dbReference type="SAM" id="MobiDB-lite"/>
    </source>
</evidence>
<dbReference type="OrthoDB" id="5337308at2759"/>
<protein>
    <submittedName>
        <fullName evidence="2">Uncharacterized protein</fullName>
    </submittedName>
</protein>
<dbReference type="AlphaFoldDB" id="A0A6G1IN95"/>
<gene>
    <name evidence="2" type="ORF">K458DRAFT_393870</name>
</gene>
<organism evidence="2 3">
    <name type="scientific">Lentithecium fluviatile CBS 122367</name>
    <dbReference type="NCBI Taxonomy" id="1168545"/>
    <lineage>
        <taxon>Eukaryota</taxon>
        <taxon>Fungi</taxon>
        <taxon>Dikarya</taxon>
        <taxon>Ascomycota</taxon>
        <taxon>Pezizomycotina</taxon>
        <taxon>Dothideomycetes</taxon>
        <taxon>Pleosporomycetidae</taxon>
        <taxon>Pleosporales</taxon>
        <taxon>Massarineae</taxon>
        <taxon>Lentitheciaceae</taxon>
        <taxon>Lentithecium</taxon>
    </lineage>
</organism>
<dbReference type="EMBL" id="MU005603">
    <property type="protein sequence ID" value="KAF2679460.1"/>
    <property type="molecule type" value="Genomic_DNA"/>
</dbReference>
<dbReference type="Proteomes" id="UP000799291">
    <property type="component" value="Unassembled WGS sequence"/>
</dbReference>
<proteinExistence type="predicted"/>
<accession>A0A6G1IN95</accession>
<name>A0A6G1IN95_9PLEO</name>
<feature type="region of interest" description="Disordered" evidence="1">
    <location>
        <begin position="1"/>
        <end position="28"/>
    </location>
</feature>
<reference evidence="2" key="1">
    <citation type="journal article" date="2020" name="Stud. Mycol.">
        <title>101 Dothideomycetes genomes: a test case for predicting lifestyles and emergence of pathogens.</title>
        <authorList>
            <person name="Haridas S."/>
            <person name="Albert R."/>
            <person name="Binder M."/>
            <person name="Bloem J."/>
            <person name="Labutti K."/>
            <person name="Salamov A."/>
            <person name="Andreopoulos B."/>
            <person name="Baker S."/>
            <person name="Barry K."/>
            <person name="Bills G."/>
            <person name="Bluhm B."/>
            <person name="Cannon C."/>
            <person name="Castanera R."/>
            <person name="Culley D."/>
            <person name="Daum C."/>
            <person name="Ezra D."/>
            <person name="Gonzalez J."/>
            <person name="Henrissat B."/>
            <person name="Kuo A."/>
            <person name="Liang C."/>
            <person name="Lipzen A."/>
            <person name="Lutzoni F."/>
            <person name="Magnuson J."/>
            <person name="Mondo S."/>
            <person name="Nolan M."/>
            <person name="Ohm R."/>
            <person name="Pangilinan J."/>
            <person name="Park H.-J."/>
            <person name="Ramirez L."/>
            <person name="Alfaro M."/>
            <person name="Sun H."/>
            <person name="Tritt A."/>
            <person name="Yoshinaga Y."/>
            <person name="Zwiers L.-H."/>
            <person name="Turgeon B."/>
            <person name="Goodwin S."/>
            <person name="Spatafora J."/>
            <person name="Crous P."/>
            <person name="Grigoriev I."/>
        </authorList>
    </citation>
    <scope>NUCLEOTIDE SEQUENCE</scope>
    <source>
        <strain evidence="2">CBS 122367</strain>
    </source>
</reference>
<keyword evidence="3" id="KW-1185">Reference proteome</keyword>
<sequence>MANWRESCRLSQQPDSRGKPPSHSGKVGDLRYMARTSIQTEKPWSKVGDRVIIKRDPVPAVNEDLRTIEKACIDAISETPHGKGPIRMARDHHQELGDIKVVAYHLQLSEGMNGKPRYDMIVEFGK</sequence>
<evidence type="ECO:0000313" key="3">
    <source>
        <dbReference type="Proteomes" id="UP000799291"/>
    </source>
</evidence>